<dbReference type="SUPFAM" id="SSF116842">
    <property type="entry name" value="XseB-like"/>
    <property type="match status" value="1"/>
</dbReference>
<keyword evidence="5" id="KW-0269">Exonuclease</keyword>
<dbReference type="InterPro" id="IPR003761">
    <property type="entry name" value="Exonuc_VII_S"/>
</dbReference>
<evidence type="ECO:0000256" key="4">
    <source>
        <dbReference type="ARBA" id="ARBA00022801"/>
    </source>
</evidence>
<evidence type="ECO:0000313" key="8">
    <source>
        <dbReference type="Proteomes" id="UP000242705"/>
    </source>
</evidence>
<dbReference type="EMBL" id="PXYX01000100">
    <property type="protein sequence ID" value="PSR21821.1"/>
    <property type="molecule type" value="Genomic_DNA"/>
</dbReference>
<accession>A0A2T2WHU8</accession>
<dbReference type="InterPro" id="IPR037004">
    <property type="entry name" value="Exonuc_VII_ssu_sf"/>
</dbReference>
<keyword evidence="4" id="KW-0378">Hydrolase</keyword>
<proteinExistence type="inferred from homology"/>
<evidence type="ECO:0000256" key="1">
    <source>
        <dbReference type="ARBA" id="ARBA00009998"/>
    </source>
</evidence>
<dbReference type="AlphaFoldDB" id="A0A2T2WHU8"/>
<comment type="similarity">
    <text evidence="1">Belongs to the XseB family.</text>
</comment>
<name>A0A2T2WHU8_SULTH</name>
<evidence type="ECO:0000256" key="5">
    <source>
        <dbReference type="ARBA" id="ARBA00022839"/>
    </source>
</evidence>
<dbReference type="GO" id="GO:0009318">
    <property type="term" value="C:exodeoxyribonuclease VII complex"/>
    <property type="evidence" value="ECO:0007669"/>
    <property type="project" value="UniProtKB-UniRule"/>
</dbReference>
<organism evidence="7 8">
    <name type="scientific">Sulfobacillus thermosulfidooxidans</name>
    <dbReference type="NCBI Taxonomy" id="28034"/>
    <lineage>
        <taxon>Bacteria</taxon>
        <taxon>Bacillati</taxon>
        <taxon>Bacillota</taxon>
        <taxon>Clostridia</taxon>
        <taxon>Eubacteriales</taxon>
        <taxon>Clostridiales Family XVII. Incertae Sedis</taxon>
        <taxon>Sulfobacillus</taxon>
    </lineage>
</organism>
<protein>
    <recommendedName>
        <fullName evidence="6">Exodeoxyribonuclease VII small subunit</fullName>
        <ecNumber evidence="6">3.1.11.6</ecNumber>
    </recommendedName>
</protein>
<dbReference type="NCBIfam" id="TIGR01280">
    <property type="entry name" value="xseB"/>
    <property type="match status" value="1"/>
</dbReference>
<dbReference type="Gene3D" id="1.10.287.1040">
    <property type="entry name" value="Exonuclease VII, small subunit"/>
    <property type="match status" value="1"/>
</dbReference>
<sequence>MTYSEAMAELEQIIQRFERGQIPLEEALTLRQRAQDLLAFTAKQLEALQMPAGDTEHVI</sequence>
<evidence type="ECO:0000256" key="3">
    <source>
        <dbReference type="ARBA" id="ARBA00022722"/>
    </source>
</evidence>
<keyword evidence="2" id="KW-0963">Cytoplasm</keyword>
<dbReference type="GO" id="GO:0006308">
    <property type="term" value="P:DNA catabolic process"/>
    <property type="evidence" value="ECO:0007669"/>
    <property type="project" value="UniProtKB-UniRule"/>
</dbReference>
<dbReference type="Pfam" id="PF02609">
    <property type="entry name" value="Exonuc_VII_S"/>
    <property type="match status" value="1"/>
</dbReference>
<reference evidence="7 8" key="1">
    <citation type="journal article" date="2014" name="BMC Genomics">
        <title>Comparison of environmental and isolate Sulfobacillus genomes reveals diverse carbon, sulfur, nitrogen, and hydrogen metabolisms.</title>
        <authorList>
            <person name="Justice N.B."/>
            <person name="Norman A."/>
            <person name="Brown C.T."/>
            <person name="Singh A."/>
            <person name="Thomas B.C."/>
            <person name="Banfield J.F."/>
        </authorList>
    </citation>
    <scope>NUCLEOTIDE SEQUENCE [LARGE SCALE GENOMIC DNA]</scope>
    <source>
        <strain evidence="7">AMDSBA5</strain>
    </source>
</reference>
<comment type="caution">
    <text evidence="7">The sequence shown here is derived from an EMBL/GenBank/DDBJ whole genome shotgun (WGS) entry which is preliminary data.</text>
</comment>
<evidence type="ECO:0000256" key="6">
    <source>
        <dbReference type="NCBIfam" id="TIGR01280"/>
    </source>
</evidence>
<dbReference type="EC" id="3.1.11.6" evidence="6"/>
<dbReference type="Proteomes" id="UP000242705">
    <property type="component" value="Unassembled WGS sequence"/>
</dbReference>
<evidence type="ECO:0000256" key="2">
    <source>
        <dbReference type="ARBA" id="ARBA00022490"/>
    </source>
</evidence>
<dbReference type="GO" id="GO:0008855">
    <property type="term" value="F:exodeoxyribonuclease VII activity"/>
    <property type="evidence" value="ECO:0007669"/>
    <property type="project" value="UniProtKB-UniRule"/>
</dbReference>
<evidence type="ECO:0000313" key="7">
    <source>
        <dbReference type="EMBL" id="PSR21821.1"/>
    </source>
</evidence>
<keyword evidence="3" id="KW-0540">Nuclease</keyword>
<gene>
    <name evidence="7" type="primary">xseB</name>
    <name evidence="7" type="ORF">C7B47_17070</name>
</gene>